<organism evidence="1 2">
    <name type="scientific">Racocetra persica</name>
    <dbReference type="NCBI Taxonomy" id="160502"/>
    <lineage>
        <taxon>Eukaryota</taxon>
        <taxon>Fungi</taxon>
        <taxon>Fungi incertae sedis</taxon>
        <taxon>Mucoromycota</taxon>
        <taxon>Glomeromycotina</taxon>
        <taxon>Glomeromycetes</taxon>
        <taxon>Diversisporales</taxon>
        <taxon>Gigasporaceae</taxon>
        <taxon>Racocetra</taxon>
    </lineage>
</organism>
<comment type="caution">
    <text evidence="1">The sequence shown here is derived from an EMBL/GenBank/DDBJ whole genome shotgun (WGS) entry which is preliminary data.</text>
</comment>
<proteinExistence type="predicted"/>
<sequence>MPRLSKRKLQAHKANQVSVNVRKTVNREEQIQTINKALLQMNDNELEVIHQDIIQLTSNKKVIQTTRRQKLIETIKQLPDNQLKSASHMLTTMRYSKESQEGNLFSPFIQNKALNYVNSSLHKVGQDSKSFIQENKTLQKKINQLEYSNAQKSYKLKQLAGSIAQFEHKQHQNISKICAIARKPQVLDSRSLKTSIQAMLMKNKYEYTTQFINMATQVSQIDDSLIPISRQSIVRWNKEI</sequence>
<gene>
    <name evidence="1" type="ORF">RPERSI_LOCUS9628</name>
</gene>
<dbReference type="EMBL" id="CAJVQC010018338">
    <property type="protein sequence ID" value="CAG8692641.1"/>
    <property type="molecule type" value="Genomic_DNA"/>
</dbReference>
<protein>
    <submittedName>
        <fullName evidence="1">18947_t:CDS:1</fullName>
    </submittedName>
</protein>
<evidence type="ECO:0000313" key="1">
    <source>
        <dbReference type="EMBL" id="CAG8692641.1"/>
    </source>
</evidence>
<name>A0ACA9P509_9GLOM</name>
<feature type="non-terminal residue" evidence="1">
    <location>
        <position position="240"/>
    </location>
</feature>
<dbReference type="Proteomes" id="UP000789920">
    <property type="component" value="Unassembled WGS sequence"/>
</dbReference>
<accession>A0ACA9P509</accession>
<keyword evidence="2" id="KW-1185">Reference proteome</keyword>
<evidence type="ECO:0000313" key="2">
    <source>
        <dbReference type="Proteomes" id="UP000789920"/>
    </source>
</evidence>
<reference evidence="1" key="1">
    <citation type="submission" date="2021-06" db="EMBL/GenBank/DDBJ databases">
        <authorList>
            <person name="Kallberg Y."/>
            <person name="Tangrot J."/>
            <person name="Rosling A."/>
        </authorList>
    </citation>
    <scope>NUCLEOTIDE SEQUENCE</scope>
    <source>
        <strain evidence="1">MA461A</strain>
    </source>
</reference>